<comment type="subcellular location">
    <subcellularLocation>
        <location evidence="5">Cell membrane</location>
        <topology evidence="5">Peripheral membrane protein</topology>
        <orientation evidence="5">Cytoplasmic side</orientation>
    </subcellularLocation>
    <text evidence="5">Localizes to the Z ring in an FtsZ-dependent manner. Targeted to the membrane through a conserved C-terminal amphipathic helix.</text>
</comment>
<dbReference type="HAMAP" id="MF_02033">
    <property type="entry name" value="FtsA"/>
    <property type="match status" value="1"/>
</dbReference>
<organism evidence="9 10">
    <name type="scientific">Lactobacillus corticis</name>
    <dbReference type="NCBI Taxonomy" id="2201249"/>
    <lineage>
        <taxon>Bacteria</taxon>
        <taxon>Bacillati</taxon>
        <taxon>Bacillota</taxon>
        <taxon>Bacilli</taxon>
        <taxon>Lactobacillales</taxon>
        <taxon>Lactobacillaceae</taxon>
        <taxon>Lactobacillus</taxon>
    </lineage>
</organism>
<proteinExistence type="inferred from homology"/>
<dbReference type="Pfam" id="PF02491">
    <property type="entry name" value="SHS2_FTSA"/>
    <property type="match status" value="1"/>
</dbReference>
<dbReference type="PANTHER" id="PTHR32432:SF4">
    <property type="entry name" value="CELL DIVISION PROTEIN FTSA"/>
    <property type="match status" value="1"/>
</dbReference>
<feature type="region of interest" description="Disordered" evidence="7">
    <location>
        <begin position="387"/>
        <end position="453"/>
    </location>
</feature>
<evidence type="ECO:0000256" key="2">
    <source>
        <dbReference type="ARBA" id="ARBA00022618"/>
    </source>
</evidence>
<feature type="domain" description="SHS2" evidence="8">
    <location>
        <begin position="7"/>
        <end position="190"/>
    </location>
</feature>
<sequence>MENSNLLVGLDIGTTSIKAVVADNGRVIGAVATPNTGMRHGHIVDIDETAASIKRALTDISEKTGTTIHRVVTGLPVGMLQLEPAAGLTTIDENGREVNNNDVKRVLQAAIKSAIKDGREPISYLPSRFIIDGKTNVDDPRKMIAHSLAVNGILLTAPSGDLHNLNKAIERANYYNNFFVPTPLAIASVALDEGERTFGAIILDFGGGVTSATVIHQGQIKYAKVDLEGGSDITNDISVVLSTSKKEAEQIKIDYGYADPRLASEQAKFAVRSVGATQQQMIDEKYLSEIINARVNQIINRIGGGLVKHDTLKLPGGIIITGGTSLLQGIDSLVSQKLNVKTKLYQPDQLGIRNPAYTAGYGIVKYAYNMSEIDYLVENVIYGSQAVPDLPESKPKKERNAKRQPTPSETIVKEDYNVSNTPRSDESSEAEQTNKKEKKEPGSFTSFFKKFFD</sequence>
<dbReference type="EMBL" id="BMAY01000017">
    <property type="protein sequence ID" value="GFZ27734.1"/>
    <property type="molecule type" value="Genomic_DNA"/>
</dbReference>
<dbReference type="SMART" id="SM00842">
    <property type="entry name" value="FtsA"/>
    <property type="match status" value="1"/>
</dbReference>
<evidence type="ECO:0000256" key="5">
    <source>
        <dbReference type="HAMAP-Rule" id="MF_02033"/>
    </source>
</evidence>
<dbReference type="InterPro" id="IPR003494">
    <property type="entry name" value="SHS2_FtsA"/>
</dbReference>
<dbReference type="Gene3D" id="3.30.420.40">
    <property type="match status" value="2"/>
</dbReference>
<evidence type="ECO:0000256" key="1">
    <source>
        <dbReference type="ARBA" id="ARBA00022475"/>
    </source>
</evidence>
<evidence type="ECO:0000256" key="7">
    <source>
        <dbReference type="SAM" id="MobiDB-lite"/>
    </source>
</evidence>
<protein>
    <recommendedName>
        <fullName evidence="5 6">Cell division protein FtsA</fullName>
    </recommendedName>
</protein>
<dbReference type="InterPro" id="IPR050696">
    <property type="entry name" value="FtsA/MreB"/>
</dbReference>
<dbReference type="PIRSF" id="PIRSF003101">
    <property type="entry name" value="FtsA"/>
    <property type="match status" value="1"/>
</dbReference>
<keyword evidence="2 5" id="KW-0132">Cell division</keyword>
<comment type="similarity">
    <text evidence="5 6">Belongs to the FtsA/MreB family.</text>
</comment>
<keyword evidence="1 5" id="KW-1003">Cell membrane</keyword>
<accession>A0A916VJD5</accession>
<evidence type="ECO:0000259" key="8">
    <source>
        <dbReference type="SMART" id="SM00842"/>
    </source>
</evidence>
<dbReference type="Proteomes" id="UP000677218">
    <property type="component" value="Unassembled WGS sequence"/>
</dbReference>
<keyword evidence="3 5" id="KW-0472">Membrane</keyword>
<comment type="function">
    <text evidence="5 6">Cell division protein that is involved in the assembly of the Z ring. May serve as a membrane anchor for the Z ring.</text>
</comment>
<dbReference type="GO" id="GO:0043093">
    <property type="term" value="P:FtsZ-dependent cytokinesis"/>
    <property type="evidence" value="ECO:0007669"/>
    <property type="project" value="UniProtKB-UniRule"/>
</dbReference>
<dbReference type="SUPFAM" id="SSF53067">
    <property type="entry name" value="Actin-like ATPase domain"/>
    <property type="match status" value="2"/>
</dbReference>
<comment type="subunit">
    <text evidence="5">Self-interacts. Interacts with FtsZ.</text>
</comment>
<gene>
    <name evidence="5 9" type="primary">ftsA</name>
    <name evidence="9" type="ORF">LCB40_16140</name>
</gene>
<dbReference type="AlphaFoldDB" id="A0A916VJD5"/>
<dbReference type="PANTHER" id="PTHR32432">
    <property type="entry name" value="CELL DIVISION PROTEIN FTSA-RELATED"/>
    <property type="match status" value="1"/>
</dbReference>
<evidence type="ECO:0000256" key="4">
    <source>
        <dbReference type="ARBA" id="ARBA00023306"/>
    </source>
</evidence>
<evidence type="ECO:0000313" key="9">
    <source>
        <dbReference type="EMBL" id="GFZ27734.1"/>
    </source>
</evidence>
<dbReference type="InterPro" id="IPR043129">
    <property type="entry name" value="ATPase_NBD"/>
</dbReference>
<keyword evidence="10" id="KW-1185">Reference proteome</keyword>
<dbReference type="Pfam" id="PF14450">
    <property type="entry name" value="FtsA"/>
    <property type="match status" value="1"/>
</dbReference>
<keyword evidence="4 5" id="KW-0131">Cell cycle</keyword>
<name>A0A916VJD5_9LACO</name>
<evidence type="ECO:0000256" key="3">
    <source>
        <dbReference type="ARBA" id="ARBA00023136"/>
    </source>
</evidence>
<feature type="compositionally biased region" description="Basic and acidic residues" evidence="7">
    <location>
        <begin position="432"/>
        <end position="441"/>
    </location>
</feature>
<dbReference type="GO" id="GO:0009898">
    <property type="term" value="C:cytoplasmic side of plasma membrane"/>
    <property type="evidence" value="ECO:0007669"/>
    <property type="project" value="UniProtKB-UniRule"/>
</dbReference>
<comment type="caution">
    <text evidence="9">The sequence shown here is derived from an EMBL/GenBank/DDBJ whole genome shotgun (WGS) entry which is preliminary data.</text>
</comment>
<dbReference type="InterPro" id="IPR020823">
    <property type="entry name" value="Cell_div_FtsA"/>
</dbReference>
<reference evidence="9" key="1">
    <citation type="submission" date="2020-08" db="EMBL/GenBank/DDBJ databases">
        <title>Taxonomic study for Lactobacillus species isolated from hardwood bark.</title>
        <authorList>
            <person name="Tohno M."/>
            <person name="Tanizawa Y."/>
        </authorList>
    </citation>
    <scope>NUCLEOTIDE SEQUENCE</scope>
    <source>
        <strain evidence="9">B40</strain>
    </source>
</reference>
<dbReference type="RefSeq" id="WP_212781414.1">
    <property type="nucleotide sequence ID" value="NZ_BMAY01000017.1"/>
</dbReference>
<dbReference type="CDD" id="cd24048">
    <property type="entry name" value="ASKHA_NBD_FtsA"/>
    <property type="match status" value="1"/>
</dbReference>
<evidence type="ECO:0000313" key="10">
    <source>
        <dbReference type="Proteomes" id="UP000677218"/>
    </source>
</evidence>
<dbReference type="NCBIfam" id="TIGR01174">
    <property type="entry name" value="ftsA"/>
    <property type="match status" value="1"/>
</dbReference>
<dbReference type="GO" id="GO:0032153">
    <property type="term" value="C:cell division site"/>
    <property type="evidence" value="ECO:0007669"/>
    <property type="project" value="UniProtKB-UniRule"/>
</dbReference>
<evidence type="ECO:0000256" key="6">
    <source>
        <dbReference type="PIRNR" id="PIRNR003101"/>
    </source>
</evidence>